<reference evidence="1 2" key="1">
    <citation type="submission" date="2022-05" db="EMBL/GenBank/DDBJ databases">
        <title>Genome Sequencing of Bee-Associated Microbes.</title>
        <authorList>
            <person name="Dunlap C."/>
        </authorList>
    </citation>
    <scope>NUCLEOTIDE SEQUENCE [LARGE SCALE GENOMIC DNA]</scope>
    <source>
        <strain evidence="1 2">NRRL B-14421</strain>
    </source>
</reference>
<evidence type="ECO:0000313" key="1">
    <source>
        <dbReference type="EMBL" id="MCY9691696.1"/>
    </source>
</evidence>
<sequence>PYYTAEQFESWGFQMVIYPVTSLRVAAKAYERVFEEIRQTGTQKRSLSQMQTRSELYETIRYYDYEALDEKIAKTILNENE</sequence>
<dbReference type="GO" id="GO:0016829">
    <property type="term" value="F:lyase activity"/>
    <property type="evidence" value="ECO:0007669"/>
    <property type="project" value="UniProtKB-KW"/>
</dbReference>
<dbReference type="Proteomes" id="UP001527099">
    <property type="component" value="Unassembled WGS sequence"/>
</dbReference>
<feature type="non-terminal residue" evidence="1">
    <location>
        <position position="1"/>
    </location>
</feature>
<gene>
    <name evidence="1" type="ORF">M5X19_01970</name>
</gene>
<dbReference type="SUPFAM" id="SSF51621">
    <property type="entry name" value="Phosphoenolpyruvate/pyruvate domain"/>
    <property type="match status" value="1"/>
</dbReference>
<organism evidence="1 2">
    <name type="scientific">Paenibacillus alginolyticus</name>
    <dbReference type="NCBI Taxonomy" id="59839"/>
    <lineage>
        <taxon>Bacteria</taxon>
        <taxon>Bacillati</taxon>
        <taxon>Bacillota</taxon>
        <taxon>Bacilli</taxon>
        <taxon>Bacillales</taxon>
        <taxon>Paenibacillaceae</taxon>
        <taxon>Paenibacillus</taxon>
    </lineage>
</organism>
<keyword evidence="1" id="KW-0456">Lyase</keyword>
<accession>A0ABT4G690</accession>
<evidence type="ECO:0000313" key="2">
    <source>
        <dbReference type="Proteomes" id="UP001527099"/>
    </source>
</evidence>
<name>A0ABT4G690_9BACL</name>
<dbReference type="InterPro" id="IPR040442">
    <property type="entry name" value="Pyrv_kinase-like_dom_sf"/>
</dbReference>
<keyword evidence="2" id="KW-1185">Reference proteome</keyword>
<dbReference type="EMBL" id="JAMDMX010000003">
    <property type="protein sequence ID" value="MCY9691696.1"/>
    <property type="molecule type" value="Genomic_DNA"/>
</dbReference>
<comment type="caution">
    <text evidence="1">The sequence shown here is derived from an EMBL/GenBank/DDBJ whole genome shotgun (WGS) entry which is preliminary data.</text>
</comment>
<proteinExistence type="predicted"/>
<dbReference type="InterPro" id="IPR015813">
    <property type="entry name" value="Pyrv/PenolPyrv_kinase-like_dom"/>
</dbReference>
<dbReference type="Gene3D" id="3.20.20.60">
    <property type="entry name" value="Phosphoenolpyruvate-binding domains"/>
    <property type="match status" value="1"/>
</dbReference>
<protein>
    <submittedName>
        <fullName evidence="1">Methylisocitrate lyase</fullName>
    </submittedName>
</protein>